<name>A0ABQ5K3N3_9EUKA</name>
<feature type="compositionally biased region" description="Acidic residues" evidence="1">
    <location>
        <begin position="666"/>
        <end position="676"/>
    </location>
</feature>
<protein>
    <submittedName>
        <fullName evidence="2">Uncharacterized protein</fullName>
    </submittedName>
</protein>
<keyword evidence="3" id="KW-1185">Reference proteome</keyword>
<evidence type="ECO:0000313" key="3">
    <source>
        <dbReference type="Proteomes" id="UP001057375"/>
    </source>
</evidence>
<reference evidence="2" key="1">
    <citation type="submission" date="2022-03" db="EMBL/GenBank/DDBJ databases">
        <title>Draft genome sequence of Aduncisulcus paluster, a free-living microaerophilic Fornicata.</title>
        <authorList>
            <person name="Yuyama I."/>
            <person name="Kume K."/>
            <person name="Tamura T."/>
            <person name="Inagaki Y."/>
            <person name="Hashimoto T."/>
        </authorList>
    </citation>
    <scope>NUCLEOTIDE SEQUENCE</scope>
    <source>
        <strain evidence="2">NY0171</strain>
    </source>
</reference>
<dbReference type="EMBL" id="BQXS01012712">
    <property type="protein sequence ID" value="GKT27176.1"/>
    <property type="molecule type" value="Genomic_DNA"/>
</dbReference>
<dbReference type="InterPro" id="IPR016024">
    <property type="entry name" value="ARM-type_fold"/>
</dbReference>
<feature type="region of interest" description="Disordered" evidence="1">
    <location>
        <begin position="666"/>
        <end position="686"/>
    </location>
</feature>
<proteinExistence type="predicted"/>
<sequence length="686" mass="80017">MSEIEEHKREIVFCVECLDWFVEHTIAGMPIHLPIPDLNNLIDTFIDHLSRIEEILEEAVDDEYCSICVSYSFKVKDKRDSFLPKILSTFHRILERGSKKKLSDNIVLNLLMTLKNISFSPSTSTRSSIFTLIKLYVKDWLRIYNDSECYGKWMTILSQITLSSDNESPNTSLCSETWPLFHPVLDVVKREFVGDKIVEDDHEECLRFFSNLCCDPSHALVIYDNVKHLLDGWFEVMKKKEHEWGIKYWFNLISMLSAVLSLVPHLSPKYDAKMEWCKEEWYCSTQIYNQYLSNISSFVSSSYLSSTLFHSVPMVSFLPSIETSLCPEKDGYSYASHVCSVMNLHKTIPHRKNNTSLCSETWPLFHPVLDVVKREFVGDKIVEDDHEECLRFFSNLCCDPEHTPEIYDNVKDLLDAWWRVMKMKQHKWGIKYLSRLISMLSTVTSLVPQLSPKYDAKMEWCKEEWYCSTQIYNQYLSNISSFVSSSYLSSTLFHSVPMVSFLPSIETSLCPEKDGYSYASHVCSVMNLHKTIPHRKNKISCYHDIISGKEMQIQHVLKRDGSSSQDILTHSSLIQYTSPPQHMLVKMPFDDERSLRQSVYDLIEHTGGGVEVMFEQGSLCCSFEEYDQEAWRIGMEDIEEEEESEEYYIFLEVYDESEEYYIFLEEEDESEEEEYASDISVDSFGD</sequence>
<accession>A0ABQ5K3N3</accession>
<evidence type="ECO:0000256" key="1">
    <source>
        <dbReference type="SAM" id="MobiDB-lite"/>
    </source>
</evidence>
<dbReference type="Proteomes" id="UP001057375">
    <property type="component" value="Unassembled WGS sequence"/>
</dbReference>
<evidence type="ECO:0000313" key="2">
    <source>
        <dbReference type="EMBL" id="GKT27176.1"/>
    </source>
</evidence>
<organism evidence="2 3">
    <name type="scientific">Aduncisulcus paluster</name>
    <dbReference type="NCBI Taxonomy" id="2918883"/>
    <lineage>
        <taxon>Eukaryota</taxon>
        <taxon>Metamonada</taxon>
        <taxon>Carpediemonas-like organisms</taxon>
        <taxon>Aduncisulcus</taxon>
    </lineage>
</organism>
<gene>
    <name evidence="2" type="ORF">ADUPG1_013657</name>
</gene>
<comment type="caution">
    <text evidence="2">The sequence shown here is derived from an EMBL/GenBank/DDBJ whole genome shotgun (WGS) entry which is preliminary data.</text>
</comment>
<dbReference type="SUPFAM" id="SSF48371">
    <property type="entry name" value="ARM repeat"/>
    <property type="match status" value="1"/>
</dbReference>